<dbReference type="PANTHER" id="PTHR30589">
    <property type="entry name" value="PROLIPOPROTEIN DIACYLGLYCERYL TRANSFERASE"/>
    <property type="match status" value="1"/>
</dbReference>
<evidence type="ECO:0000256" key="6">
    <source>
        <dbReference type="ARBA" id="ARBA00023136"/>
    </source>
</evidence>
<gene>
    <name evidence="7" type="primary">lgt</name>
    <name evidence="9" type="ORF">J4H91_07620</name>
</gene>
<keyword evidence="2 7" id="KW-1003">Cell membrane</keyword>
<feature type="region of interest" description="Disordered" evidence="8">
    <location>
        <begin position="299"/>
        <end position="328"/>
    </location>
</feature>
<dbReference type="Proteomes" id="UP000664398">
    <property type="component" value="Unassembled WGS sequence"/>
</dbReference>
<feature type="transmembrane region" description="Helical" evidence="7">
    <location>
        <begin position="121"/>
        <end position="141"/>
    </location>
</feature>
<dbReference type="PANTHER" id="PTHR30589:SF0">
    <property type="entry name" value="PHOSPHATIDYLGLYCEROL--PROLIPOPROTEIN DIACYLGLYCERYL TRANSFERASE"/>
    <property type="match status" value="1"/>
</dbReference>
<protein>
    <recommendedName>
        <fullName evidence="7">Phosphatidylglycerol--prolipoprotein diacylglyceryl transferase</fullName>
        <ecNumber evidence="7">2.5.1.145</ecNumber>
    </recommendedName>
</protein>
<comment type="function">
    <text evidence="7">Catalyzes the transfer of the diacylglyceryl group from phosphatidylglycerol to the sulfhydryl group of the N-terminal cysteine of a prolipoprotein, the first step in the formation of mature lipoproteins.</text>
</comment>
<keyword evidence="4 7" id="KW-0812">Transmembrane</keyword>
<dbReference type="InterPro" id="IPR001640">
    <property type="entry name" value="Lgt"/>
</dbReference>
<comment type="subcellular location">
    <subcellularLocation>
        <location evidence="7">Cell membrane</location>
        <topology evidence="7">Multi-pass membrane protein</topology>
    </subcellularLocation>
</comment>
<dbReference type="HAMAP" id="MF_01147">
    <property type="entry name" value="Lgt"/>
    <property type="match status" value="1"/>
</dbReference>
<feature type="transmembrane region" description="Helical" evidence="7">
    <location>
        <begin position="240"/>
        <end position="262"/>
    </location>
</feature>
<dbReference type="GO" id="GO:0008961">
    <property type="term" value="F:phosphatidylglycerol-prolipoprotein diacylglyceryl transferase activity"/>
    <property type="evidence" value="ECO:0007669"/>
    <property type="project" value="UniProtKB-UniRule"/>
</dbReference>
<comment type="catalytic activity">
    <reaction evidence="7">
        <text>L-cysteinyl-[prolipoprotein] + a 1,2-diacyl-sn-glycero-3-phospho-(1'-sn-glycerol) = an S-1,2-diacyl-sn-glyceryl-L-cysteinyl-[prolipoprotein] + sn-glycerol 1-phosphate + H(+)</text>
        <dbReference type="Rhea" id="RHEA:56712"/>
        <dbReference type="Rhea" id="RHEA-COMP:14679"/>
        <dbReference type="Rhea" id="RHEA-COMP:14680"/>
        <dbReference type="ChEBI" id="CHEBI:15378"/>
        <dbReference type="ChEBI" id="CHEBI:29950"/>
        <dbReference type="ChEBI" id="CHEBI:57685"/>
        <dbReference type="ChEBI" id="CHEBI:64716"/>
        <dbReference type="ChEBI" id="CHEBI:140658"/>
        <dbReference type="EC" id="2.5.1.145"/>
    </reaction>
</comment>
<dbReference type="PROSITE" id="PS01311">
    <property type="entry name" value="LGT"/>
    <property type="match status" value="1"/>
</dbReference>
<keyword evidence="5 7" id="KW-1133">Transmembrane helix</keyword>
<feature type="binding site" evidence="7">
    <location>
        <position position="142"/>
    </location>
    <ligand>
        <name>a 1,2-diacyl-sn-glycero-3-phospho-(1'-sn-glycerol)</name>
        <dbReference type="ChEBI" id="CHEBI:64716"/>
    </ligand>
</feature>
<accession>A0A939LW27</accession>
<dbReference type="EMBL" id="JAGDYL010000010">
    <property type="protein sequence ID" value="MBO1805186.1"/>
    <property type="molecule type" value="Genomic_DNA"/>
</dbReference>
<sequence length="328" mass="35801">MILPLSIPSPDIQFFQIGPLRIYIYALCIIVGIVLAGIWTASRLARRGGERGATLDFIVWALVLGIIGARVYHVVTHWSDYFGEGRNPLEIFAFWNGGIAIFGALIGGGLGVLIASRITGIRFWSFADALVPGLLVAQAVGRLGNWFNHELFGGPTTLPWGLEIEADNPAFPIGLPADTLFHPTFLYESLWNLLGVVVLLAVERRLRPRWGAFFGLYLIWYGLGRSVTESLRVDPSLQFLGLKTNVIAALLAIVAGLVIIIVQHRRHTGIELDVYLPGRRNPADAVLADTDDPEQFHHVIDRGDARNAAEQSPVEQADASPAAASAQN</sequence>
<name>A0A939LW27_9MICO</name>
<keyword evidence="9" id="KW-0328">Glycosyltransferase</keyword>
<dbReference type="NCBIfam" id="TIGR00544">
    <property type="entry name" value="lgt"/>
    <property type="match status" value="1"/>
</dbReference>
<comment type="pathway">
    <text evidence="7">Protein modification; lipoprotein biosynthesis (diacylglyceryl transfer).</text>
</comment>
<dbReference type="Pfam" id="PF01790">
    <property type="entry name" value="LGT"/>
    <property type="match status" value="1"/>
</dbReference>
<keyword evidence="10" id="KW-1185">Reference proteome</keyword>
<evidence type="ECO:0000256" key="1">
    <source>
        <dbReference type="ARBA" id="ARBA00007150"/>
    </source>
</evidence>
<feature type="transmembrane region" description="Helical" evidence="7">
    <location>
        <begin position="53"/>
        <end position="72"/>
    </location>
</feature>
<keyword evidence="3 7" id="KW-0808">Transferase</keyword>
<evidence type="ECO:0000256" key="2">
    <source>
        <dbReference type="ARBA" id="ARBA00022475"/>
    </source>
</evidence>
<feature type="compositionally biased region" description="Low complexity" evidence="8">
    <location>
        <begin position="317"/>
        <end position="328"/>
    </location>
</feature>
<keyword evidence="6 7" id="KW-0472">Membrane</keyword>
<comment type="similarity">
    <text evidence="1 7">Belongs to the Lgt family.</text>
</comment>
<feature type="transmembrane region" description="Helical" evidence="7">
    <location>
        <begin position="185"/>
        <end position="203"/>
    </location>
</feature>
<evidence type="ECO:0000256" key="7">
    <source>
        <dbReference type="HAMAP-Rule" id="MF_01147"/>
    </source>
</evidence>
<organism evidence="9 10">
    <name type="scientific">Leucobacter ruminantium</name>
    <dbReference type="NCBI Taxonomy" id="1289170"/>
    <lineage>
        <taxon>Bacteria</taxon>
        <taxon>Bacillati</taxon>
        <taxon>Actinomycetota</taxon>
        <taxon>Actinomycetes</taxon>
        <taxon>Micrococcales</taxon>
        <taxon>Microbacteriaceae</taxon>
        <taxon>Leucobacter</taxon>
    </lineage>
</organism>
<evidence type="ECO:0000313" key="9">
    <source>
        <dbReference type="EMBL" id="MBO1805186.1"/>
    </source>
</evidence>
<feature type="transmembrane region" description="Helical" evidence="7">
    <location>
        <begin position="92"/>
        <end position="114"/>
    </location>
</feature>
<dbReference type="GO" id="GO:0005886">
    <property type="term" value="C:plasma membrane"/>
    <property type="evidence" value="ECO:0007669"/>
    <property type="project" value="UniProtKB-SubCell"/>
</dbReference>
<dbReference type="AlphaFoldDB" id="A0A939LW27"/>
<evidence type="ECO:0000256" key="4">
    <source>
        <dbReference type="ARBA" id="ARBA00022692"/>
    </source>
</evidence>
<reference evidence="9" key="1">
    <citation type="submission" date="2021-03" db="EMBL/GenBank/DDBJ databases">
        <title>Leucobacter chromiisoli sp. nov., isolated from chromium-containing soil of chemical plant.</title>
        <authorList>
            <person name="Xu Z."/>
        </authorList>
    </citation>
    <scope>NUCLEOTIDE SEQUENCE</scope>
    <source>
        <strain evidence="9">A2</strain>
    </source>
</reference>
<dbReference type="GO" id="GO:0042158">
    <property type="term" value="P:lipoprotein biosynthetic process"/>
    <property type="evidence" value="ECO:0007669"/>
    <property type="project" value="UniProtKB-UniRule"/>
</dbReference>
<comment type="caution">
    <text evidence="9">The sequence shown here is derived from an EMBL/GenBank/DDBJ whole genome shotgun (WGS) entry which is preliminary data.</text>
</comment>
<feature type="transmembrane region" description="Helical" evidence="7">
    <location>
        <begin position="210"/>
        <end position="228"/>
    </location>
</feature>
<feature type="transmembrane region" description="Helical" evidence="7">
    <location>
        <begin position="20"/>
        <end position="41"/>
    </location>
</feature>
<dbReference type="RefSeq" id="WP_208045665.1">
    <property type="nucleotide sequence ID" value="NZ_JAGDYL010000010.1"/>
</dbReference>
<evidence type="ECO:0000313" key="10">
    <source>
        <dbReference type="Proteomes" id="UP000664398"/>
    </source>
</evidence>
<evidence type="ECO:0000256" key="8">
    <source>
        <dbReference type="SAM" id="MobiDB-lite"/>
    </source>
</evidence>
<evidence type="ECO:0000256" key="5">
    <source>
        <dbReference type="ARBA" id="ARBA00022989"/>
    </source>
</evidence>
<evidence type="ECO:0000256" key="3">
    <source>
        <dbReference type="ARBA" id="ARBA00022679"/>
    </source>
</evidence>
<dbReference type="EC" id="2.5.1.145" evidence="7"/>
<proteinExistence type="inferred from homology"/>